<evidence type="ECO:0000313" key="2">
    <source>
        <dbReference type="EMBL" id="EGR28574.1"/>
    </source>
</evidence>
<evidence type="ECO:0008006" key="4">
    <source>
        <dbReference type="Google" id="ProtNLM"/>
    </source>
</evidence>
<dbReference type="Proteomes" id="UP000008983">
    <property type="component" value="Unassembled WGS sequence"/>
</dbReference>
<proteinExistence type="predicted"/>
<evidence type="ECO:0000313" key="3">
    <source>
        <dbReference type="Proteomes" id="UP000008983"/>
    </source>
</evidence>
<dbReference type="EMBL" id="GL984229">
    <property type="protein sequence ID" value="EGR28574.1"/>
    <property type="molecule type" value="Genomic_DNA"/>
</dbReference>
<dbReference type="InParanoid" id="G0R1S2"/>
<sequence length="102" mass="12621">MVFLQQQMILVFLQNIYNQTVQQKFLNLIKIIIFLMMKIILDLLIFTLIMKILNNIQIFSLMRLYNQEQINQQLKWRKFNFKQNINFNKMYLIQEERLSLCK</sequence>
<keyword evidence="1" id="KW-1133">Transmembrane helix</keyword>
<keyword evidence="1" id="KW-0812">Transmembrane</keyword>
<evidence type="ECO:0000256" key="1">
    <source>
        <dbReference type="SAM" id="Phobius"/>
    </source>
</evidence>
<keyword evidence="3" id="KW-1185">Reference proteome</keyword>
<name>G0R1S2_ICHMU</name>
<gene>
    <name evidence="2" type="ORF">IMG5_172470</name>
</gene>
<reference evidence="2 3" key="1">
    <citation type="submission" date="2011-07" db="EMBL/GenBank/DDBJ databases">
        <authorList>
            <person name="Coyne R."/>
            <person name="Brami D."/>
            <person name="Johnson J."/>
            <person name="Hostetler J."/>
            <person name="Hannick L."/>
            <person name="Clark T."/>
            <person name="Cassidy-Hanley D."/>
            <person name="Inman J."/>
        </authorList>
    </citation>
    <scope>NUCLEOTIDE SEQUENCE [LARGE SCALE GENOMIC DNA]</scope>
    <source>
        <strain evidence="2 3">G5</strain>
    </source>
</reference>
<protein>
    <recommendedName>
        <fullName evidence="4">Transmembrane protein</fullName>
    </recommendedName>
</protein>
<organism evidence="2 3">
    <name type="scientific">Ichthyophthirius multifiliis</name>
    <name type="common">White spot disease agent</name>
    <name type="synonym">Ich</name>
    <dbReference type="NCBI Taxonomy" id="5932"/>
    <lineage>
        <taxon>Eukaryota</taxon>
        <taxon>Sar</taxon>
        <taxon>Alveolata</taxon>
        <taxon>Ciliophora</taxon>
        <taxon>Intramacronucleata</taxon>
        <taxon>Oligohymenophorea</taxon>
        <taxon>Hymenostomatida</taxon>
        <taxon>Ophryoglenina</taxon>
        <taxon>Ichthyophthirius</taxon>
    </lineage>
</organism>
<dbReference type="AlphaFoldDB" id="G0R1S2"/>
<keyword evidence="1" id="KW-0472">Membrane</keyword>
<dbReference type="RefSeq" id="XP_004029810.1">
    <property type="nucleotide sequence ID" value="XM_004029762.1"/>
</dbReference>
<dbReference type="GeneID" id="14904664"/>
<accession>G0R1S2</accession>
<feature type="transmembrane region" description="Helical" evidence="1">
    <location>
        <begin position="28"/>
        <end position="53"/>
    </location>
</feature>